<dbReference type="AlphaFoldDB" id="A0A3B3SIK5"/>
<dbReference type="STRING" id="1676925.ENSPKIP00000030130"/>
<organism evidence="4 5">
    <name type="scientific">Paramormyrops kingsleyae</name>
    <dbReference type="NCBI Taxonomy" id="1676925"/>
    <lineage>
        <taxon>Eukaryota</taxon>
        <taxon>Metazoa</taxon>
        <taxon>Chordata</taxon>
        <taxon>Craniata</taxon>
        <taxon>Vertebrata</taxon>
        <taxon>Euteleostomi</taxon>
        <taxon>Actinopterygii</taxon>
        <taxon>Neopterygii</taxon>
        <taxon>Teleostei</taxon>
        <taxon>Osteoglossocephala</taxon>
        <taxon>Osteoglossomorpha</taxon>
        <taxon>Osteoglossiformes</taxon>
        <taxon>Mormyridae</taxon>
        <taxon>Paramormyrops</taxon>
    </lineage>
</organism>
<dbReference type="Gene3D" id="3.10.100.10">
    <property type="entry name" value="Mannose-Binding Protein A, subunit A"/>
    <property type="match status" value="1"/>
</dbReference>
<evidence type="ECO:0000256" key="1">
    <source>
        <dbReference type="ARBA" id="ARBA00023157"/>
    </source>
</evidence>
<dbReference type="Ensembl" id="ENSPKIT00000010937.1">
    <property type="protein sequence ID" value="ENSPKIP00000030130.1"/>
    <property type="gene ID" value="ENSPKIG00000011106.1"/>
</dbReference>
<reference evidence="4" key="1">
    <citation type="submission" date="2025-08" db="UniProtKB">
        <authorList>
            <consortium name="Ensembl"/>
        </authorList>
    </citation>
    <scope>IDENTIFICATION</scope>
</reference>
<dbReference type="SUPFAM" id="SSF56436">
    <property type="entry name" value="C-type lectin-like"/>
    <property type="match status" value="1"/>
</dbReference>
<evidence type="ECO:0000259" key="3">
    <source>
        <dbReference type="PROSITE" id="PS50041"/>
    </source>
</evidence>
<accession>A0A3B3SIK5</accession>
<dbReference type="InterPro" id="IPR016186">
    <property type="entry name" value="C-type_lectin-like/link_sf"/>
</dbReference>
<dbReference type="InterPro" id="IPR001304">
    <property type="entry name" value="C-type_lectin-like"/>
</dbReference>
<name>A0A3B3SIK5_9TELE</name>
<dbReference type="PANTHER" id="PTHR45784">
    <property type="entry name" value="C-TYPE LECTIN DOMAIN FAMILY 20 MEMBER A-RELATED"/>
    <property type="match status" value="1"/>
</dbReference>
<dbReference type="Proteomes" id="UP000261540">
    <property type="component" value="Unplaced"/>
</dbReference>
<proteinExistence type="predicted"/>
<keyword evidence="1" id="KW-1015">Disulfide bond</keyword>
<keyword evidence="2" id="KW-0732">Signal</keyword>
<dbReference type="GeneTree" id="ENSGT01100000263473"/>
<dbReference type="PANTHER" id="PTHR45784:SF3">
    <property type="entry name" value="C-TYPE LECTIN DOMAIN FAMILY 4 MEMBER K-LIKE-RELATED"/>
    <property type="match status" value="1"/>
</dbReference>
<reference evidence="4" key="2">
    <citation type="submission" date="2025-09" db="UniProtKB">
        <authorList>
            <consortium name="Ensembl"/>
        </authorList>
    </citation>
    <scope>IDENTIFICATION</scope>
</reference>
<dbReference type="Pfam" id="PF00059">
    <property type="entry name" value="Lectin_C"/>
    <property type="match status" value="1"/>
</dbReference>
<evidence type="ECO:0000313" key="5">
    <source>
        <dbReference type="Proteomes" id="UP000261540"/>
    </source>
</evidence>
<dbReference type="SMART" id="SM00034">
    <property type="entry name" value="CLECT"/>
    <property type="match status" value="1"/>
</dbReference>
<evidence type="ECO:0000313" key="4">
    <source>
        <dbReference type="Ensembl" id="ENSPKIP00000030130.1"/>
    </source>
</evidence>
<dbReference type="PROSITE" id="PS50041">
    <property type="entry name" value="C_TYPE_LECTIN_2"/>
    <property type="match status" value="1"/>
</dbReference>
<sequence>MGQNLFLLLISGLYTSCSCLSRHFYFVNMNKNWTEAQSYCRDNYTGLATFDDMKDMNEMLNTLGTSYNKVAWIGLEKGNEKKWQWSLADREFYSDGGTEFRNWDNNQSQAVANDCVLMVNNGKWQDRDCNQIYPFICYKGEFFFAASPLKQ</sequence>
<feature type="domain" description="C-type lectin" evidence="3">
    <location>
        <begin position="24"/>
        <end position="138"/>
    </location>
</feature>
<feature type="signal peptide" evidence="2">
    <location>
        <begin position="1"/>
        <end position="19"/>
    </location>
</feature>
<feature type="chain" id="PRO_5017245622" description="C-type lectin domain-containing protein" evidence="2">
    <location>
        <begin position="20"/>
        <end position="151"/>
    </location>
</feature>
<evidence type="ECO:0000256" key="2">
    <source>
        <dbReference type="SAM" id="SignalP"/>
    </source>
</evidence>
<dbReference type="PROSITE" id="PS00615">
    <property type="entry name" value="C_TYPE_LECTIN_1"/>
    <property type="match status" value="1"/>
</dbReference>
<keyword evidence="5" id="KW-1185">Reference proteome</keyword>
<dbReference type="InterPro" id="IPR016187">
    <property type="entry name" value="CTDL_fold"/>
</dbReference>
<protein>
    <recommendedName>
        <fullName evidence="3">C-type lectin domain-containing protein</fullName>
    </recommendedName>
</protein>
<dbReference type="InterPro" id="IPR018378">
    <property type="entry name" value="C-type_lectin_CS"/>
</dbReference>